<accession>A0A8S3X1M2</accession>
<dbReference type="AlphaFoldDB" id="A0A8S3X1M2"/>
<sequence>MAQNRQGHRLEQISAILEDEEEDFDETDDELGLEGDADTFWEPEYESNCVPHITLLGGRRDGLLLSFFHLFNVFTINKFVIYNFNNNEDTINRRIFLKLLSTESVKAHRLSRAIVPSLPSTLKKLLLEPDYVSYNI</sequence>
<gene>
    <name evidence="1" type="ORF">PAPOLLO_LOCUS12466</name>
</gene>
<keyword evidence="2" id="KW-1185">Reference proteome</keyword>
<dbReference type="Proteomes" id="UP000691718">
    <property type="component" value="Unassembled WGS sequence"/>
</dbReference>
<organism evidence="1 2">
    <name type="scientific">Parnassius apollo</name>
    <name type="common">Apollo butterfly</name>
    <name type="synonym">Papilio apollo</name>
    <dbReference type="NCBI Taxonomy" id="110799"/>
    <lineage>
        <taxon>Eukaryota</taxon>
        <taxon>Metazoa</taxon>
        <taxon>Ecdysozoa</taxon>
        <taxon>Arthropoda</taxon>
        <taxon>Hexapoda</taxon>
        <taxon>Insecta</taxon>
        <taxon>Pterygota</taxon>
        <taxon>Neoptera</taxon>
        <taxon>Endopterygota</taxon>
        <taxon>Lepidoptera</taxon>
        <taxon>Glossata</taxon>
        <taxon>Ditrysia</taxon>
        <taxon>Papilionoidea</taxon>
        <taxon>Papilionidae</taxon>
        <taxon>Parnassiinae</taxon>
        <taxon>Parnassini</taxon>
        <taxon>Parnassius</taxon>
        <taxon>Parnassius</taxon>
    </lineage>
</organism>
<proteinExistence type="predicted"/>
<protein>
    <submittedName>
        <fullName evidence="1">(apollo) hypothetical protein</fullName>
    </submittedName>
</protein>
<evidence type="ECO:0000313" key="1">
    <source>
        <dbReference type="EMBL" id="CAG4993223.1"/>
    </source>
</evidence>
<comment type="caution">
    <text evidence="1">The sequence shown here is derived from an EMBL/GenBank/DDBJ whole genome shotgun (WGS) entry which is preliminary data.</text>
</comment>
<reference evidence="1" key="1">
    <citation type="submission" date="2021-04" db="EMBL/GenBank/DDBJ databases">
        <authorList>
            <person name="Tunstrom K."/>
        </authorList>
    </citation>
    <scope>NUCLEOTIDE SEQUENCE</scope>
</reference>
<dbReference type="EMBL" id="CAJQZP010000885">
    <property type="protein sequence ID" value="CAG4993223.1"/>
    <property type="molecule type" value="Genomic_DNA"/>
</dbReference>
<evidence type="ECO:0000313" key="2">
    <source>
        <dbReference type="Proteomes" id="UP000691718"/>
    </source>
</evidence>
<name>A0A8S3X1M2_PARAO</name>